<dbReference type="EMBL" id="JAEAOA010001547">
    <property type="protein sequence ID" value="KAK3588872.1"/>
    <property type="molecule type" value="Genomic_DNA"/>
</dbReference>
<comment type="caution">
    <text evidence="7">The sequence shown here is derived from an EMBL/GenBank/DDBJ whole genome shotgun (WGS) entry which is preliminary data.</text>
</comment>
<evidence type="ECO:0000256" key="3">
    <source>
        <dbReference type="ARBA" id="ARBA00022525"/>
    </source>
</evidence>
<evidence type="ECO:0000256" key="2">
    <source>
        <dbReference type="ARBA" id="ARBA00008960"/>
    </source>
</evidence>
<dbReference type="Pfam" id="PF17065">
    <property type="entry name" value="UPF0669"/>
    <property type="match status" value="1"/>
</dbReference>
<keyword evidence="5" id="KW-0325">Glycoprotein</keyword>
<protein>
    <submittedName>
        <fullName evidence="7">Uncharacterized protein</fullName>
    </submittedName>
</protein>
<dbReference type="InterPro" id="IPR031420">
    <property type="entry name" value="UPF0669"/>
</dbReference>
<keyword evidence="3" id="KW-0964">Secreted</keyword>
<reference evidence="7" key="2">
    <citation type="journal article" date="2021" name="Genome Biol. Evol.">
        <title>Developing a high-quality reference genome for a parasitic bivalve with doubly uniparental inheritance (Bivalvia: Unionida).</title>
        <authorList>
            <person name="Smith C.H."/>
        </authorList>
    </citation>
    <scope>NUCLEOTIDE SEQUENCE</scope>
    <source>
        <strain evidence="7">CHS0354</strain>
        <tissue evidence="7">Mantle</tissue>
    </source>
</reference>
<organism evidence="7 8">
    <name type="scientific">Potamilus streckersoni</name>
    <dbReference type="NCBI Taxonomy" id="2493646"/>
    <lineage>
        <taxon>Eukaryota</taxon>
        <taxon>Metazoa</taxon>
        <taxon>Spiralia</taxon>
        <taxon>Lophotrochozoa</taxon>
        <taxon>Mollusca</taxon>
        <taxon>Bivalvia</taxon>
        <taxon>Autobranchia</taxon>
        <taxon>Heteroconchia</taxon>
        <taxon>Palaeoheterodonta</taxon>
        <taxon>Unionida</taxon>
        <taxon>Unionoidea</taxon>
        <taxon>Unionidae</taxon>
        <taxon>Ambleminae</taxon>
        <taxon>Lampsilini</taxon>
        <taxon>Potamilus</taxon>
    </lineage>
</organism>
<comment type="subcellular location">
    <subcellularLocation>
        <location evidence="1">Secreted</location>
    </subcellularLocation>
</comment>
<gene>
    <name evidence="7" type="ORF">CHS0354_025853</name>
</gene>
<feature type="chain" id="PRO_5042283356" evidence="6">
    <location>
        <begin position="26"/>
        <end position="192"/>
    </location>
</feature>
<evidence type="ECO:0000256" key="6">
    <source>
        <dbReference type="SAM" id="SignalP"/>
    </source>
</evidence>
<proteinExistence type="inferred from homology"/>
<reference evidence="7" key="3">
    <citation type="submission" date="2023-05" db="EMBL/GenBank/DDBJ databases">
        <authorList>
            <person name="Smith C.H."/>
        </authorList>
    </citation>
    <scope>NUCLEOTIDE SEQUENCE</scope>
    <source>
        <strain evidence="7">CHS0354</strain>
        <tissue evidence="7">Mantle</tissue>
    </source>
</reference>
<evidence type="ECO:0000256" key="1">
    <source>
        <dbReference type="ARBA" id="ARBA00004613"/>
    </source>
</evidence>
<evidence type="ECO:0000313" key="8">
    <source>
        <dbReference type="Proteomes" id="UP001195483"/>
    </source>
</evidence>
<keyword evidence="8" id="KW-1185">Reference proteome</keyword>
<keyword evidence="4 6" id="KW-0732">Signal</keyword>
<feature type="signal peptide" evidence="6">
    <location>
        <begin position="1"/>
        <end position="25"/>
    </location>
</feature>
<dbReference type="PANTHER" id="PTHR31703">
    <property type="entry name" value="UPF0669 PROTEIN C6ORF120"/>
    <property type="match status" value="1"/>
</dbReference>
<name>A0AAE0VTS3_9BIVA</name>
<evidence type="ECO:0000313" key="7">
    <source>
        <dbReference type="EMBL" id="KAK3588872.1"/>
    </source>
</evidence>
<accession>A0AAE0VTS3</accession>
<dbReference type="AlphaFoldDB" id="A0AAE0VTS3"/>
<dbReference type="GO" id="GO:0005576">
    <property type="term" value="C:extracellular region"/>
    <property type="evidence" value="ECO:0007669"/>
    <property type="project" value="UniProtKB-SubCell"/>
</dbReference>
<evidence type="ECO:0000256" key="5">
    <source>
        <dbReference type="ARBA" id="ARBA00023180"/>
    </source>
</evidence>
<reference evidence="7" key="1">
    <citation type="journal article" date="2021" name="Genome Biol. Evol.">
        <title>A High-Quality Reference Genome for a Parasitic Bivalve with Doubly Uniparental Inheritance (Bivalvia: Unionida).</title>
        <authorList>
            <person name="Smith C.H."/>
        </authorList>
    </citation>
    <scope>NUCLEOTIDE SEQUENCE</scope>
    <source>
        <strain evidence="7">CHS0354</strain>
    </source>
</reference>
<evidence type="ECO:0000256" key="4">
    <source>
        <dbReference type="ARBA" id="ARBA00022729"/>
    </source>
</evidence>
<comment type="similarity">
    <text evidence="2">Belongs to the UPF0669 family.</text>
</comment>
<sequence>MMAFRDNHFFFYLALLIVNLIFCHAAEVLQVLEDTVSGENFSYYRLSVQGRIYIELETLEGDADIYVSDETLQPDYMNYKLKSVTCGLDSVEVPAEFKRPVGIGIFGQPIHATSRYRITTKWLASTDENEDYQRLMDTYYKYEEYIFYDIEKLGNSEQVTTPAPDTDTLNEEGSLIWQIFVFFLKIIFEIIV</sequence>
<dbReference type="PANTHER" id="PTHR31703:SF2">
    <property type="entry name" value="UPF0669 PROTEIN C6ORF120"/>
    <property type="match status" value="1"/>
</dbReference>
<dbReference type="Proteomes" id="UP001195483">
    <property type="component" value="Unassembled WGS sequence"/>
</dbReference>